<dbReference type="Proteomes" id="UP000199415">
    <property type="component" value="Unassembled WGS sequence"/>
</dbReference>
<dbReference type="OrthoDB" id="9768183at2"/>
<protein>
    <submittedName>
        <fullName evidence="4">Amino acid ABC transporter substrate-binding protein, PAAT family</fullName>
    </submittedName>
</protein>
<feature type="chain" id="PRO_5011540423" evidence="2">
    <location>
        <begin position="27"/>
        <end position="258"/>
    </location>
</feature>
<dbReference type="PROSITE" id="PS51257">
    <property type="entry name" value="PROKAR_LIPOPROTEIN"/>
    <property type="match status" value="1"/>
</dbReference>
<organism evidence="4 5">
    <name type="scientific">Limimonas halophila</name>
    <dbReference type="NCBI Taxonomy" id="1082479"/>
    <lineage>
        <taxon>Bacteria</taxon>
        <taxon>Pseudomonadati</taxon>
        <taxon>Pseudomonadota</taxon>
        <taxon>Alphaproteobacteria</taxon>
        <taxon>Rhodospirillales</taxon>
        <taxon>Rhodovibrionaceae</taxon>
        <taxon>Limimonas</taxon>
    </lineage>
</organism>
<dbReference type="InterPro" id="IPR001638">
    <property type="entry name" value="Solute-binding_3/MltF_N"/>
</dbReference>
<proteinExistence type="predicted"/>
<dbReference type="STRING" id="1082479.SAMN05216241_11143"/>
<accession>A0A1G7U2B5</accession>
<name>A0A1G7U2B5_9PROT</name>
<feature type="signal peptide" evidence="2">
    <location>
        <begin position="1"/>
        <end position="26"/>
    </location>
</feature>
<dbReference type="AlphaFoldDB" id="A0A1G7U2B5"/>
<keyword evidence="5" id="KW-1185">Reference proteome</keyword>
<sequence length="258" mass="28447">MGTGRRLAARVIALLALLAPAGAACAGEAPHGTVTVATLSDYPPYSGENLPHRGASTHIVRAAFQRAGYDPEITVMPWSRALAMTKRGHYDALANVWHREHRTEFFAYAGVLATNRLVFVKPAGSGFTYQRLADLRGKLVGTVRDYSYPKPFLQAESFHRHPVETLRRALVLTARGRFDLAIGDALVVQHTINTELPTFGRTLSLTERALAKDPMHLVVSRKIPDHAEIVRRFNAALTRMRADGTRTEILRAHGLRPG</sequence>
<evidence type="ECO:0000259" key="3">
    <source>
        <dbReference type="SMART" id="SM00062"/>
    </source>
</evidence>
<feature type="domain" description="Solute-binding protein family 3/N-terminal" evidence="3">
    <location>
        <begin position="33"/>
        <end position="257"/>
    </location>
</feature>
<evidence type="ECO:0000313" key="4">
    <source>
        <dbReference type="EMBL" id="SDG41451.1"/>
    </source>
</evidence>
<dbReference type="Gene3D" id="3.40.190.10">
    <property type="entry name" value="Periplasmic binding protein-like II"/>
    <property type="match status" value="2"/>
</dbReference>
<evidence type="ECO:0000256" key="2">
    <source>
        <dbReference type="SAM" id="SignalP"/>
    </source>
</evidence>
<dbReference type="RefSeq" id="WP_090021403.1">
    <property type="nucleotide sequence ID" value="NZ_FNCE01000011.1"/>
</dbReference>
<reference evidence="4 5" key="1">
    <citation type="submission" date="2016-10" db="EMBL/GenBank/DDBJ databases">
        <authorList>
            <person name="de Groot N.N."/>
        </authorList>
    </citation>
    <scope>NUCLEOTIDE SEQUENCE [LARGE SCALE GENOMIC DNA]</scope>
    <source>
        <strain evidence="4 5">DSM 25584</strain>
    </source>
</reference>
<evidence type="ECO:0000313" key="5">
    <source>
        <dbReference type="Proteomes" id="UP000199415"/>
    </source>
</evidence>
<dbReference type="SUPFAM" id="SSF53850">
    <property type="entry name" value="Periplasmic binding protein-like II"/>
    <property type="match status" value="1"/>
</dbReference>
<dbReference type="Pfam" id="PF00497">
    <property type="entry name" value="SBP_bac_3"/>
    <property type="match status" value="1"/>
</dbReference>
<dbReference type="PANTHER" id="PTHR35936">
    <property type="entry name" value="MEMBRANE-BOUND LYTIC MUREIN TRANSGLYCOSYLASE F"/>
    <property type="match status" value="1"/>
</dbReference>
<dbReference type="SMART" id="SM00062">
    <property type="entry name" value="PBPb"/>
    <property type="match status" value="1"/>
</dbReference>
<keyword evidence="1 2" id="KW-0732">Signal</keyword>
<gene>
    <name evidence="4" type="ORF">SAMN05216241_11143</name>
</gene>
<evidence type="ECO:0000256" key="1">
    <source>
        <dbReference type="ARBA" id="ARBA00022729"/>
    </source>
</evidence>
<dbReference type="PANTHER" id="PTHR35936:SF25">
    <property type="entry name" value="ABC TRANSPORTER SUBSTRATE-BINDING PROTEIN"/>
    <property type="match status" value="1"/>
</dbReference>
<dbReference type="EMBL" id="FNCE01000011">
    <property type="protein sequence ID" value="SDG41451.1"/>
    <property type="molecule type" value="Genomic_DNA"/>
</dbReference>